<dbReference type="InterPro" id="IPR006089">
    <property type="entry name" value="Acyl-CoA_DH_CS"/>
</dbReference>
<evidence type="ECO:0000313" key="8">
    <source>
        <dbReference type="EMBL" id="MDZ5459879.1"/>
    </source>
</evidence>
<dbReference type="InterPro" id="IPR013786">
    <property type="entry name" value="AcylCoA_DH/ox_N"/>
</dbReference>
<organism evidence="8 9">
    <name type="scientific">Azohydromonas lata</name>
    <dbReference type="NCBI Taxonomy" id="45677"/>
    <lineage>
        <taxon>Bacteria</taxon>
        <taxon>Pseudomonadati</taxon>
        <taxon>Pseudomonadota</taxon>
        <taxon>Betaproteobacteria</taxon>
        <taxon>Burkholderiales</taxon>
        <taxon>Sphaerotilaceae</taxon>
        <taxon>Azohydromonas</taxon>
    </lineage>
</organism>
<feature type="domain" description="Acyl-CoA dehydrogenase/oxidase C-terminal" evidence="5">
    <location>
        <begin position="234"/>
        <end position="383"/>
    </location>
</feature>
<comment type="similarity">
    <text evidence="2">Belongs to the acyl-CoA dehydrogenase family.</text>
</comment>
<feature type="domain" description="Acyl-CoA oxidase/dehydrogenase middle" evidence="6">
    <location>
        <begin position="129"/>
        <end position="221"/>
    </location>
</feature>
<dbReference type="Gene3D" id="2.40.110.10">
    <property type="entry name" value="Butyryl-CoA Dehydrogenase, subunit A, domain 2"/>
    <property type="match status" value="1"/>
</dbReference>
<accession>A0ABU5ILX1</accession>
<protein>
    <submittedName>
        <fullName evidence="8">Acyl-CoA dehydrogenase family protein</fullName>
    </submittedName>
</protein>
<evidence type="ECO:0000256" key="3">
    <source>
        <dbReference type="ARBA" id="ARBA00022630"/>
    </source>
</evidence>
<dbReference type="SUPFAM" id="SSF47203">
    <property type="entry name" value="Acyl-CoA dehydrogenase C-terminal domain-like"/>
    <property type="match status" value="1"/>
</dbReference>
<dbReference type="Proteomes" id="UP001293718">
    <property type="component" value="Unassembled WGS sequence"/>
</dbReference>
<comment type="caution">
    <text evidence="8">The sequence shown here is derived from an EMBL/GenBank/DDBJ whole genome shotgun (WGS) entry which is preliminary data.</text>
</comment>
<dbReference type="InterPro" id="IPR009100">
    <property type="entry name" value="AcylCoA_DH/oxidase_NM_dom_sf"/>
</dbReference>
<name>A0ABU5ILX1_9BURK</name>
<comment type="cofactor">
    <cofactor evidence="1">
        <name>FAD</name>
        <dbReference type="ChEBI" id="CHEBI:57692"/>
    </cofactor>
</comment>
<proteinExistence type="inferred from homology"/>
<evidence type="ECO:0000259" key="6">
    <source>
        <dbReference type="Pfam" id="PF02770"/>
    </source>
</evidence>
<dbReference type="EMBL" id="JAXOJX010000052">
    <property type="protein sequence ID" value="MDZ5459879.1"/>
    <property type="molecule type" value="Genomic_DNA"/>
</dbReference>
<evidence type="ECO:0000313" key="9">
    <source>
        <dbReference type="Proteomes" id="UP001293718"/>
    </source>
</evidence>
<dbReference type="PROSITE" id="PS00072">
    <property type="entry name" value="ACYL_COA_DH_1"/>
    <property type="match status" value="1"/>
</dbReference>
<gene>
    <name evidence="8" type="ORF">SM757_25175</name>
</gene>
<evidence type="ECO:0000256" key="2">
    <source>
        <dbReference type="ARBA" id="ARBA00009347"/>
    </source>
</evidence>
<feature type="domain" description="Acyl-CoA dehydrogenase/oxidase N-terminal" evidence="7">
    <location>
        <begin position="15"/>
        <end position="125"/>
    </location>
</feature>
<evidence type="ECO:0000259" key="5">
    <source>
        <dbReference type="Pfam" id="PF00441"/>
    </source>
</evidence>
<evidence type="ECO:0000259" key="7">
    <source>
        <dbReference type="Pfam" id="PF02771"/>
    </source>
</evidence>
<dbReference type="Gene3D" id="1.10.540.10">
    <property type="entry name" value="Acyl-CoA dehydrogenase/oxidase, N-terminal domain"/>
    <property type="match status" value="1"/>
</dbReference>
<dbReference type="PANTHER" id="PTHR43884">
    <property type="entry name" value="ACYL-COA DEHYDROGENASE"/>
    <property type="match status" value="1"/>
</dbReference>
<evidence type="ECO:0000256" key="4">
    <source>
        <dbReference type="ARBA" id="ARBA00022827"/>
    </source>
</evidence>
<dbReference type="Pfam" id="PF02771">
    <property type="entry name" value="Acyl-CoA_dh_N"/>
    <property type="match status" value="1"/>
</dbReference>
<dbReference type="Pfam" id="PF02770">
    <property type="entry name" value="Acyl-CoA_dh_M"/>
    <property type="match status" value="1"/>
</dbReference>
<dbReference type="InterPro" id="IPR036250">
    <property type="entry name" value="AcylCo_DH-like_C"/>
</dbReference>
<sequence>MADTRYLDWPFFEPRHRALARELDVWAAQHLAGDHGADVDAACRALVRQLGAAGWLRHAVAGRALGGISDAIDTRAVCLLRETLARHSGLADFAFAMQGLGSGAISLAGTEAQKARWLPAVAAGEAIAAFALSEPDAGSDVAALSCAARAEGDAYVLDGEKTWISNGGIADFYVVFARSGEAPGARGISAFIVEAGTPGFHIAERIEVMAPHPLARLRFEGCRVPASQRLGAAGEGFKLAMRTLDVFRTSVAAAALGFARRALDEALTRATTRPLFGGVLADLQLTQSKLAQMALTIESAALLTYRAAWQRDQGQNVTREAAMAKLAATEGAQQVIDAAVQLWGGLGVVSGVAVERLYREIRALRIYEGASEVQQLIIARELLREVRAVQAP</sequence>
<evidence type="ECO:0000256" key="1">
    <source>
        <dbReference type="ARBA" id="ARBA00001974"/>
    </source>
</evidence>
<keyword evidence="4" id="KW-0274">FAD</keyword>
<reference evidence="8 9" key="1">
    <citation type="submission" date="2023-11" db="EMBL/GenBank/DDBJ databases">
        <title>Draft genome of Azohydromonas lata strain H1 (DSM1123), a polyhydroxyalkanoate producer.</title>
        <authorList>
            <person name="Traversa D."/>
            <person name="D'Addabbo P."/>
            <person name="Pazzani C."/>
            <person name="Manzari C."/>
            <person name="Chiara M."/>
            <person name="Scrascia M."/>
        </authorList>
    </citation>
    <scope>NUCLEOTIDE SEQUENCE [LARGE SCALE GENOMIC DNA]</scope>
    <source>
        <strain evidence="8 9">H1</strain>
    </source>
</reference>
<keyword evidence="9" id="KW-1185">Reference proteome</keyword>
<dbReference type="SUPFAM" id="SSF56645">
    <property type="entry name" value="Acyl-CoA dehydrogenase NM domain-like"/>
    <property type="match status" value="1"/>
</dbReference>
<dbReference type="InterPro" id="IPR009075">
    <property type="entry name" value="AcylCo_DH/oxidase_C"/>
</dbReference>
<dbReference type="InterPro" id="IPR046373">
    <property type="entry name" value="Acyl-CoA_Oxase/DH_mid-dom_sf"/>
</dbReference>
<dbReference type="Pfam" id="PF00441">
    <property type="entry name" value="Acyl-CoA_dh_1"/>
    <property type="match status" value="1"/>
</dbReference>
<dbReference type="RefSeq" id="WP_322467498.1">
    <property type="nucleotide sequence ID" value="NZ_JAXOJX010000052.1"/>
</dbReference>
<dbReference type="InterPro" id="IPR037069">
    <property type="entry name" value="AcylCoA_DH/ox_N_sf"/>
</dbReference>
<dbReference type="PANTHER" id="PTHR43884:SF22">
    <property type="entry name" value="BLR3437 PROTEIN"/>
    <property type="match status" value="1"/>
</dbReference>
<dbReference type="InterPro" id="IPR006091">
    <property type="entry name" value="Acyl-CoA_Oxase/DH_mid-dom"/>
</dbReference>
<dbReference type="Gene3D" id="1.20.140.10">
    <property type="entry name" value="Butyryl-CoA Dehydrogenase, subunit A, domain 3"/>
    <property type="match status" value="1"/>
</dbReference>
<keyword evidence="3" id="KW-0285">Flavoprotein</keyword>